<dbReference type="Pfam" id="PF00101">
    <property type="entry name" value="RuBisCO_small"/>
    <property type="match status" value="1"/>
</dbReference>
<organism evidence="5 6">
    <name type="scientific">Thiomicrorhabdus lithotrophica</name>
    <dbReference type="NCBI Taxonomy" id="2949997"/>
    <lineage>
        <taxon>Bacteria</taxon>
        <taxon>Pseudomonadati</taxon>
        <taxon>Pseudomonadota</taxon>
        <taxon>Gammaproteobacteria</taxon>
        <taxon>Thiotrichales</taxon>
        <taxon>Piscirickettsiaceae</taxon>
        <taxon>Thiomicrorhabdus</taxon>
    </lineage>
</organism>
<gene>
    <name evidence="3" type="primary">cbbS</name>
    <name evidence="5" type="ORF">NR989_01505</name>
</gene>
<dbReference type="InterPro" id="IPR000894">
    <property type="entry name" value="RuBisCO_ssu_dom"/>
</dbReference>
<dbReference type="InterPro" id="IPR036385">
    <property type="entry name" value="RuBisCO_ssu_sf"/>
</dbReference>
<evidence type="ECO:0000256" key="2">
    <source>
        <dbReference type="ARBA" id="ARBA00023300"/>
    </source>
</evidence>
<dbReference type="Proteomes" id="UP001222275">
    <property type="component" value="Chromosome"/>
</dbReference>
<evidence type="ECO:0000256" key="3">
    <source>
        <dbReference type="HAMAP-Rule" id="MF_00859"/>
    </source>
</evidence>
<dbReference type="SUPFAM" id="SSF55239">
    <property type="entry name" value="RuBisCO, small subunit"/>
    <property type="match status" value="1"/>
</dbReference>
<dbReference type="CDD" id="cd03527">
    <property type="entry name" value="RuBisCO_small"/>
    <property type="match status" value="1"/>
</dbReference>
<comment type="miscellaneous">
    <text evidence="3">The basic functional RuBisCO is composed of a large chain homodimer in a 'head-to-tail' conformation. In form I RuBisCO this homodimer is arranged in a barrel-like tetramer with the small subunits forming a tetrameric 'cap' on each end of the 'barrel'.</text>
</comment>
<dbReference type="PANTHER" id="PTHR31262">
    <property type="entry name" value="RIBULOSE BISPHOSPHATE CARBOXYLASE SMALL CHAIN 1, CHLOROPLASTIC"/>
    <property type="match status" value="1"/>
</dbReference>
<dbReference type="InterPro" id="IPR024681">
    <property type="entry name" value="RuBisCO_ssu"/>
</dbReference>
<keyword evidence="2 3" id="KW-0120">Carbon dioxide fixation</keyword>
<comment type="function">
    <text evidence="3">RuBisCO catalyzes two reactions: the carboxylation of D-ribulose 1,5-bisphosphate, the primary event in carbon dioxide fixation, as well as the oxidative fragmentation of the pentose substrate. Both reactions occur simultaneously and in competition at the same active site. Although the small subunit is not catalytic it is essential for maximal activity.</text>
</comment>
<dbReference type="SMART" id="SM00961">
    <property type="entry name" value="RuBisCO_small"/>
    <property type="match status" value="1"/>
</dbReference>
<keyword evidence="1 3" id="KW-0113">Calvin cycle</keyword>
<evidence type="ECO:0000259" key="4">
    <source>
        <dbReference type="SMART" id="SM00961"/>
    </source>
</evidence>
<feature type="domain" description="Ribulose bisphosphate carboxylase small subunit" evidence="4">
    <location>
        <begin position="16"/>
        <end position="113"/>
    </location>
</feature>
<comment type="similarity">
    <text evidence="3">Belongs to the RuBisCO small chain family.</text>
</comment>
<comment type="subunit">
    <text evidence="3">Heterohexadecamer of 8 large and 8 small subunits.</text>
</comment>
<protein>
    <recommendedName>
        <fullName evidence="3">Ribulose bisphosphate carboxylase small subunit</fullName>
        <shortName evidence="3">RuBisCO small subunit</shortName>
    </recommendedName>
</protein>
<evidence type="ECO:0000256" key="1">
    <source>
        <dbReference type="ARBA" id="ARBA00022567"/>
    </source>
</evidence>
<dbReference type="Gene3D" id="3.30.190.10">
    <property type="entry name" value="Ribulose bisphosphate carboxylase, small subunit"/>
    <property type="match status" value="1"/>
</dbReference>
<proteinExistence type="inferred from homology"/>
<name>A0ABY8CAE5_9GAMM</name>
<reference evidence="5 6" key="1">
    <citation type="submission" date="2022-06" db="EMBL/GenBank/DDBJ databases">
        <title>Thiomicrohabdus sp. nov, an obligately chemolithoautotrophic, sulfur-oxidizing bacterium isolated from beach of Guanyin Mountain. Amoy.</title>
        <authorList>
            <person name="Zhu H."/>
        </authorList>
    </citation>
    <scope>NUCLEOTIDE SEQUENCE [LARGE SCALE GENOMIC DNA]</scope>
    <source>
        <strain evidence="5 6">XGS-01</strain>
    </source>
</reference>
<dbReference type="HAMAP" id="MF_00859">
    <property type="entry name" value="RuBisCO_S_bact"/>
    <property type="match status" value="1"/>
</dbReference>
<dbReference type="EMBL" id="CP102381">
    <property type="protein sequence ID" value="WEJ62951.1"/>
    <property type="molecule type" value="Genomic_DNA"/>
</dbReference>
<sequence>MSTMMQYDDFRTKPNTLETFGFLPEFTADEIYDQIVYIINQGWTPALEHEAPENASAHYWGMWKLPFFGMRDPNEVLAELDKCRAAYPDHLIRMIGYDNYTQCQGHNFVVYRPRGM</sequence>
<evidence type="ECO:0000313" key="6">
    <source>
        <dbReference type="Proteomes" id="UP001222275"/>
    </source>
</evidence>
<evidence type="ECO:0000313" key="5">
    <source>
        <dbReference type="EMBL" id="WEJ62951.1"/>
    </source>
</evidence>
<accession>A0ABY8CAE5</accession>
<keyword evidence="6" id="KW-1185">Reference proteome</keyword>